<dbReference type="Proteomes" id="UP000539075">
    <property type="component" value="Unassembled WGS sequence"/>
</dbReference>
<protein>
    <submittedName>
        <fullName evidence="1">Uncharacterized protein</fullName>
    </submittedName>
</protein>
<sequence length="139" mass="16234">MANHRKTMQDSLNGQRTFLSGINNSGDEFPQIKSICFKYREYGDLPQYCYNRQGDCDRNGYEDIIDNKYLIGEYLDCKNERCNNGGYRIRFIIREMVRRKIEHQDGTIYCIGNEGSPGGRIKGHICSNYINYKIDISYS</sequence>
<comment type="caution">
    <text evidence="1">The sequence shown here is derived from an EMBL/GenBank/DDBJ whole genome shotgun (WGS) entry which is preliminary data.</text>
</comment>
<accession>A0A7W8C259</accession>
<dbReference type="RefSeq" id="WP_183719869.1">
    <property type="nucleotide sequence ID" value="NZ_JACHGO010000005.1"/>
</dbReference>
<reference evidence="1 2" key="1">
    <citation type="submission" date="2020-08" db="EMBL/GenBank/DDBJ databases">
        <title>Genomic Encyclopedia of Type Strains, Phase IV (KMG-IV): sequencing the most valuable type-strain genomes for metagenomic binning, comparative biology and taxonomic classification.</title>
        <authorList>
            <person name="Goeker M."/>
        </authorList>
    </citation>
    <scope>NUCLEOTIDE SEQUENCE [LARGE SCALE GENOMIC DNA]</scope>
    <source>
        <strain evidence="1 2">DSM 11275</strain>
    </source>
</reference>
<evidence type="ECO:0000313" key="1">
    <source>
        <dbReference type="EMBL" id="MBB5143926.1"/>
    </source>
</evidence>
<organism evidence="1 2">
    <name type="scientific">Desulfovibrio intestinalis</name>
    <dbReference type="NCBI Taxonomy" id="58621"/>
    <lineage>
        <taxon>Bacteria</taxon>
        <taxon>Pseudomonadati</taxon>
        <taxon>Thermodesulfobacteriota</taxon>
        <taxon>Desulfovibrionia</taxon>
        <taxon>Desulfovibrionales</taxon>
        <taxon>Desulfovibrionaceae</taxon>
        <taxon>Desulfovibrio</taxon>
    </lineage>
</organism>
<proteinExistence type="predicted"/>
<keyword evidence="2" id="KW-1185">Reference proteome</keyword>
<dbReference type="EMBL" id="JACHGO010000005">
    <property type="protein sequence ID" value="MBB5143926.1"/>
    <property type="molecule type" value="Genomic_DNA"/>
</dbReference>
<dbReference type="AlphaFoldDB" id="A0A7W8C259"/>
<gene>
    <name evidence="1" type="ORF">HNQ38_002026</name>
</gene>
<name>A0A7W8C259_9BACT</name>
<evidence type="ECO:0000313" key="2">
    <source>
        <dbReference type="Proteomes" id="UP000539075"/>
    </source>
</evidence>